<keyword evidence="1" id="KW-0732">Signal</keyword>
<dbReference type="InterPro" id="IPR002035">
    <property type="entry name" value="VWF_A"/>
</dbReference>
<dbReference type="RefSeq" id="WP_141288014.1">
    <property type="nucleotide sequence ID" value="NZ_JAJNKD010000027.1"/>
</dbReference>
<feature type="signal peptide" evidence="1">
    <location>
        <begin position="1"/>
        <end position="27"/>
    </location>
</feature>
<dbReference type="InterPro" id="IPR036465">
    <property type="entry name" value="vWFA_dom_sf"/>
</dbReference>
<reference evidence="3 4" key="1">
    <citation type="journal article" date="2019" name="Int. J. Syst. Evol. Microbiol.">
        <title>The Global Catalogue of Microorganisms (GCM) 10K type strain sequencing project: providing services to taxonomists for standard genome sequencing and annotation.</title>
        <authorList>
            <consortium name="The Broad Institute Genomics Platform"/>
            <consortium name="The Broad Institute Genome Sequencing Center for Infectious Disease"/>
            <person name="Wu L."/>
            <person name="Ma J."/>
        </authorList>
    </citation>
    <scope>NUCLEOTIDE SEQUENCE [LARGE SCALE GENOMIC DNA]</scope>
    <source>
        <strain evidence="3 4">JCM 15503</strain>
    </source>
</reference>
<dbReference type="PROSITE" id="PS51257">
    <property type="entry name" value="PROKAR_LIPOPROTEIN"/>
    <property type="match status" value="1"/>
</dbReference>
<dbReference type="PROSITE" id="PS50234">
    <property type="entry name" value="VWFA"/>
    <property type="match status" value="1"/>
</dbReference>
<accession>A0ABN1JZZ7</accession>
<evidence type="ECO:0000259" key="2">
    <source>
        <dbReference type="PROSITE" id="PS50234"/>
    </source>
</evidence>
<sequence length="522" mass="55476">MRLGRWWLFAAVLLALAACGKQPAASADNGAGATPFTVLAGSELKDLEAPLIAAARAAGVDLQLSYAGTLDIVERINAGEHFDAILPPNGAYPALALQTKPLARDKLFYSRIALGVKAAKAAELGWDRQAPGWAEIAQAAGDGRLRYGMTNATSSNTGMSALFAVASALAGKTEDLSEKDVDEASLKAFLSGQQLTAGSSGWLAEAYIKNPAAIDAMVNYEAVILRANARLAPADRLVLVYPRDGMISADYPLMLLNEAQRAPYNQLVAALKALPFQRDALAAAFLRPANPEAPLASTLPASAVAELAFPNRLEVIDAVLAAYQAKWRKPATSIFVLDLSGSMQGQRLQAMRSALKQLTGADTTATTASARYSAFQSRERVVLITFASEVAPPVWVRFDAGQIDSARASLLRQADAMSADGGTAIYSALSEAEALAAQEMKREPERQVSVVLLTDGENNAGLKLADFRASHTGPLPARIFPILFGEGNVAEMQQIAQLSGGREFDGRKLQLSQVFKEIRGYQ</sequence>
<comment type="caution">
    <text evidence="3">The sequence shown here is derived from an EMBL/GenBank/DDBJ whole genome shotgun (WGS) entry which is preliminary data.</text>
</comment>
<proteinExistence type="predicted"/>
<evidence type="ECO:0000313" key="3">
    <source>
        <dbReference type="EMBL" id="GAA0750811.1"/>
    </source>
</evidence>
<dbReference type="CDD" id="cd00198">
    <property type="entry name" value="vWFA"/>
    <property type="match status" value="1"/>
</dbReference>
<organism evidence="3 4">
    <name type="scientific">Ideonella azotifigens</name>
    <dbReference type="NCBI Taxonomy" id="513160"/>
    <lineage>
        <taxon>Bacteria</taxon>
        <taxon>Pseudomonadati</taxon>
        <taxon>Pseudomonadota</taxon>
        <taxon>Betaproteobacteria</taxon>
        <taxon>Burkholderiales</taxon>
        <taxon>Sphaerotilaceae</taxon>
        <taxon>Ideonella</taxon>
    </lineage>
</organism>
<dbReference type="Proteomes" id="UP001500279">
    <property type="component" value="Unassembled WGS sequence"/>
</dbReference>
<gene>
    <name evidence="3" type="ORF">GCM10009107_22970</name>
</gene>
<feature type="chain" id="PRO_5045118611" evidence="1">
    <location>
        <begin position="28"/>
        <end position="522"/>
    </location>
</feature>
<feature type="domain" description="VWFA" evidence="2">
    <location>
        <begin position="332"/>
        <end position="522"/>
    </location>
</feature>
<evidence type="ECO:0000256" key="1">
    <source>
        <dbReference type="SAM" id="SignalP"/>
    </source>
</evidence>
<dbReference type="SUPFAM" id="SSF53850">
    <property type="entry name" value="Periplasmic binding protein-like II"/>
    <property type="match status" value="1"/>
</dbReference>
<dbReference type="Pfam" id="PF13531">
    <property type="entry name" value="SBP_bac_11"/>
    <property type="match status" value="1"/>
</dbReference>
<dbReference type="SMART" id="SM00327">
    <property type="entry name" value="VWA"/>
    <property type="match status" value="1"/>
</dbReference>
<dbReference type="Gene3D" id="3.40.50.410">
    <property type="entry name" value="von Willebrand factor, type A domain"/>
    <property type="match status" value="1"/>
</dbReference>
<protein>
    <submittedName>
        <fullName evidence="3">Substrate-binding domain-containing protein</fullName>
    </submittedName>
</protein>
<dbReference type="Pfam" id="PF13519">
    <property type="entry name" value="VWA_2"/>
    <property type="match status" value="1"/>
</dbReference>
<evidence type="ECO:0000313" key="4">
    <source>
        <dbReference type="Proteomes" id="UP001500279"/>
    </source>
</evidence>
<dbReference type="SUPFAM" id="SSF53300">
    <property type="entry name" value="vWA-like"/>
    <property type="match status" value="1"/>
</dbReference>
<name>A0ABN1JZZ7_9BURK</name>
<dbReference type="EMBL" id="BAAAEW010000013">
    <property type="protein sequence ID" value="GAA0750811.1"/>
    <property type="molecule type" value="Genomic_DNA"/>
</dbReference>
<keyword evidence="4" id="KW-1185">Reference proteome</keyword>